<dbReference type="PANTHER" id="PTHR32343:SF26">
    <property type="entry name" value="RNA-BINDING (RRM_RBD_RNP MOTIFS) FAMILY PROTEIN"/>
    <property type="match status" value="1"/>
</dbReference>
<protein>
    <submittedName>
        <fullName evidence="1">Protein vip1</fullName>
    </submittedName>
</protein>
<evidence type="ECO:0000313" key="1">
    <source>
        <dbReference type="EMBL" id="KZV16082.1"/>
    </source>
</evidence>
<accession>A0A2Z7AAX4</accession>
<gene>
    <name evidence="1" type="ORF">F511_25914</name>
</gene>
<sequence length="180" mass="19189">GATIVDQPVCITQWGNYEDGQNLWNRRSWKIEDDSSPSQSQEYRSVPSAGEAMTVAQDVMKTMVAKGYILGKDALGKAKSFDESHQVSAKAVAKVSELSDRFGLTDKVFAGVEAARSVNQRYHVADTTKTAVSATGRTMASAATAVVNSSYFAKGALWLSGALNRAAHAAAELGNRGVDK</sequence>
<dbReference type="PANTHER" id="PTHR32343">
    <property type="entry name" value="SERINE/ARGININE-RICH SPLICING FACTOR"/>
    <property type="match status" value="1"/>
</dbReference>
<proteinExistence type="predicted"/>
<organism evidence="1 2">
    <name type="scientific">Dorcoceras hygrometricum</name>
    <dbReference type="NCBI Taxonomy" id="472368"/>
    <lineage>
        <taxon>Eukaryota</taxon>
        <taxon>Viridiplantae</taxon>
        <taxon>Streptophyta</taxon>
        <taxon>Embryophyta</taxon>
        <taxon>Tracheophyta</taxon>
        <taxon>Spermatophyta</taxon>
        <taxon>Magnoliopsida</taxon>
        <taxon>eudicotyledons</taxon>
        <taxon>Gunneridae</taxon>
        <taxon>Pentapetalae</taxon>
        <taxon>asterids</taxon>
        <taxon>lamiids</taxon>
        <taxon>Lamiales</taxon>
        <taxon>Gesneriaceae</taxon>
        <taxon>Didymocarpoideae</taxon>
        <taxon>Trichosporeae</taxon>
        <taxon>Loxocarpinae</taxon>
        <taxon>Dorcoceras</taxon>
    </lineage>
</organism>
<keyword evidence="2" id="KW-1185">Reference proteome</keyword>
<dbReference type="AlphaFoldDB" id="A0A2Z7AAX4"/>
<dbReference type="EMBL" id="KV019585">
    <property type="protein sequence ID" value="KZV16082.1"/>
    <property type="molecule type" value="Genomic_DNA"/>
</dbReference>
<reference evidence="1 2" key="1">
    <citation type="journal article" date="2015" name="Proc. Natl. Acad. Sci. U.S.A.">
        <title>The resurrection genome of Boea hygrometrica: A blueprint for survival of dehydration.</title>
        <authorList>
            <person name="Xiao L."/>
            <person name="Yang G."/>
            <person name="Zhang L."/>
            <person name="Yang X."/>
            <person name="Zhao S."/>
            <person name="Ji Z."/>
            <person name="Zhou Q."/>
            <person name="Hu M."/>
            <person name="Wang Y."/>
            <person name="Chen M."/>
            <person name="Xu Y."/>
            <person name="Jin H."/>
            <person name="Xiao X."/>
            <person name="Hu G."/>
            <person name="Bao F."/>
            <person name="Hu Y."/>
            <person name="Wan P."/>
            <person name="Li L."/>
            <person name="Deng X."/>
            <person name="Kuang T."/>
            <person name="Xiang C."/>
            <person name="Zhu J.K."/>
            <person name="Oliver M.J."/>
            <person name="He Y."/>
        </authorList>
    </citation>
    <scope>NUCLEOTIDE SEQUENCE [LARGE SCALE GENOMIC DNA]</scope>
    <source>
        <strain evidence="2">cv. XS01</strain>
    </source>
</reference>
<name>A0A2Z7AAX4_9LAMI</name>
<evidence type="ECO:0000313" key="2">
    <source>
        <dbReference type="Proteomes" id="UP000250235"/>
    </source>
</evidence>
<dbReference type="Proteomes" id="UP000250235">
    <property type="component" value="Unassembled WGS sequence"/>
</dbReference>
<dbReference type="OrthoDB" id="7763451at2759"/>
<feature type="non-terminal residue" evidence="1">
    <location>
        <position position="1"/>
    </location>
</feature>